<name>A0A7R7HW85_9ACTN</name>
<sequence length="91" mass="9951">MNGAGVSEVVAWRAAREFASRLRDPMFRCFARSVGFRAGRRLVLALAEEPLSSVLDRVGVTEPESPVTVVVYRPGVEPPFSFVDLYPTPAA</sequence>
<reference evidence="1 2" key="1">
    <citation type="submission" date="2020-08" db="EMBL/GenBank/DDBJ databases">
        <title>Whole genome shotgun sequence of Actinocatenispora thailandica NBRC 105041.</title>
        <authorList>
            <person name="Komaki H."/>
            <person name="Tamura T."/>
        </authorList>
    </citation>
    <scope>NUCLEOTIDE SEQUENCE [LARGE SCALE GENOMIC DNA]</scope>
    <source>
        <strain evidence="1 2">NBRC 105041</strain>
    </source>
</reference>
<evidence type="ECO:0000313" key="1">
    <source>
        <dbReference type="EMBL" id="BCJ33709.1"/>
    </source>
</evidence>
<gene>
    <name evidence="1" type="ORF">Athai_12120</name>
</gene>
<proteinExistence type="predicted"/>
<dbReference type="AlphaFoldDB" id="A0A7R7HW85"/>
<protein>
    <submittedName>
        <fullName evidence="1">Uncharacterized protein</fullName>
    </submittedName>
</protein>
<accession>A0A7R7HW85</accession>
<keyword evidence="2" id="KW-1185">Reference proteome</keyword>
<evidence type="ECO:0000313" key="2">
    <source>
        <dbReference type="Proteomes" id="UP000611640"/>
    </source>
</evidence>
<dbReference type="Proteomes" id="UP000611640">
    <property type="component" value="Chromosome"/>
</dbReference>
<dbReference type="KEGG" id="atl:Athai_12120"/>
<organism evidence="1 2">
    <name type="scientific">Actinocatenispora thailandica</name>
    <dbReference type="NCBI Taxonomy" id="227318"/>
    <lineage>
        <taxon>Bacteria</taxon>
        <taxon>Bacillati</taxon>
        <taxon>Actinomycetota</taxon>
        <taxon>Actinomycetes</taxon>
        <taxon>Micromonosporales</taxon>
        <taxon>Micromonosporaceae</taxon>
        <taxon>Actinocatenispora</taxon>
    </lineage>
</organism>
<dbReference type="EMBL" id="AP023355">
    <property type="protein sequence ID" value="BCJ33709.1"/>
    <property type="molecule type" value="Genomic_DNA"/>
</dbReference>